<sequence length="230" mass="23400">MKQPISKWLRPFLLATIGLGLALGAGYAGARLYLHALPESQTTLADSNMTPTSQPVSAVTTDDSAAAAYRVISPAVVTVVNYAAGSQALYPYQKPTGQSSGAGSGVIYQRDDKTYFIVTNEHVITDATAIEVVLNDGTTHTATLVGDDPLTDLAVLKITSDTALTTAQFAASDAAATGQSVLAVGSPLGLAFAASATKGVTDGVVVVAVGSGTNLQTRDVIVSLNGEAVT</sequence>
<keyword evidence="1 4" id="KW-0645">Protease</keyword>
<dbReference type="InterPro" id="IPR009003">
    <property type="entry name" value="Peptidase_S1_PA"/>
</dbReference>
<reference evidence="5" key="1">
    <citation type="journal article" date="2019" name="Int. J. Syst. Evol. Microbiol.">
        <title>The Global Catalogue of Microorganisms (GCM) 10K type strain sequencing project: providing services to taxonomists for standard genome sequencing and annotation.</title>
        <authorList>
            <consortium name="The Broad Institute Genomics Platform"/>
            <consortium name="The Broad Institute Genome Sequencing Center for Infectious Disease"/>
            <person name="Wu L."/>
            <person name="Ma J."/>
        </authorList>
    </citation>
    <scope>NUCLEOTIDE SEQUENCE [LARGE SCALE GENOMIC DNA]</scope>
    <source>
        <strain evidence="5">CCM 8947</strain>
    </source>
</reference>
<comment type="caution">
    <text evidence="4">The sequence shown here is derived from an EMBL/GenBank/DDBJ whole genome shotgun (WGS) entry which is preliminary data.</text>
</comment>
<evidence type="ECO:0000313" key="4">
    <source>
        <dbReference type="EMBL" id="MFD1431582.1"/>
    </source>
</evidence>
<dbReference type="Gene3D" id="2.40.10.120">
    <property type="match status" value="1"/>
</dbReference>
<dbReference type="PRINTS" id="PR00834">
    <property type="entry name" value="PROTEASES2C"/>
</dbReference>
<dbReference type="EC" id="3.4.21.-" evidence="4"/>
<keyword evidence="3" id="KW-0720">Serine protease</keyword>
<dbReference type="GO" id="GO:0008233">
    <property type="term" value="F:peptidase activity"/>
    <property type="evidence" value="ECO:0007669"/>
    <property type="project" value="UniProtKB-KW"/>
</dbReference>
<dbReference type="PANTHER" id="PTHR43343:SF3">
    <property type="entry name" value="PROTEASE DO-LIKE 8, CHLOROPLASTIC"/>
    <property type="match status" value="1"/>
</dbReference>
<dbReference type="EMBL" id="JBHTOG010000011">
    <property type="protein sequence ID" value="MFD1431582.1"/>
    <property type="molecule type" value="Genomic_DNA"/>
</dbReference>
<dbReference type="GO" id="GO:0006508">
    <property type="term" value="P:proteolysis"/>
    <property type="evidence" value="ECO:0007669"/>
    <property type="project" value="UniProtKB-KW"/>
</dbReference>
<keyword evidence="5" id="KW-1185">Reference proteome</keyword>
<dbReference type="SUPFAM" id="SSF50494">
    <property type="entry name" value="Trypsin-like serine proteases"/>
    <property type="match status" value="1"/>
</dbReference>
<dbReference type="Pfam" id="PF13365">
    <property type="entry name" value="Trypsin_2"/>
    <property type="match status" value="1"/>
</dbReference>
<evidence type="ECO:0000313" key="5">
    <source>
        <dbReference type="Proteomes" id="UP001597192"/>
    </source>
</evidence>
<protein>
    <submittedName>
        <fullName evidence="4">S1C family serine protease</fullName>
        <ecNumber evidence="4">3.4.21.-</ecNumber>
    </submittedName>
</protein>
<evidence type="ECO:0000256" key="2">
    <source>
        <dbReference type="ARBA" id="ARBA00022801"/>
    </source>
</evidence>
<gene>
    <name evidence="4" type="ORF">ACFQ47_02625</name>
</gene>
<organism evidence="4 5">
    <name type="scientific">Lacticaseibacillus yichunensis</name>
    <dbReference type="NCBI Taxonomy" id="2486015"/>
    <lineage>
        <taxon>Bacteria</taxon>
        <taxon>Bacillati</taxon>
        <taxon>Bacillota</taxon>
        <taxon>Bacilli</taxon>
        <taxon>Lactobacillales</taxon>
        <taxon>Lactobacillaceae</taxon>
        <taxon>Lacticaseibacillus</taxon>
    </lineage>
</organism>
<dbReference type="RefSeq" id="WP_125698504.1">
    <property type="nucleotide sequence ID" value="NZ_JBHTOG010000011.1"/>
</dbReference>
<accession>A0ABW4CML5</accession>
<evidence type="ECO:0000256" key="1">
    <source>
        <dbReference type="ARBA" id="ARBA00022670"/>
    </source>
</evidence>
<proteinExistence type="predicted"/>
<dbReference type="PANTHER" id="PTHR43343">
    <property type="entry name" value="PEPTIDASE S12"/>
    <property type="match status" value="1"/>
</dbReference>
<dbReference type="InterPro" id="IPR001940">
    <property type="entry name" value="Peptidase_S1C"/>
</dbReference>
<name>A0ABW4CML5_9LACO</name>
<dbReference type="Proteomes" id="UP001597192">
    <property type="component" value="Unassembled WGS sequence"/>
</dbReference>
<dbReference type="InterPro" id="IPR051201">
    <property type="entry name" value="Chloro_Bact_Ser_Proteases"/>
</dbReference>
<evidence type="ECO:0000256" key="3">
    <source>
        <dbReference type="ARBA" id="ARBA00022825"/>
    </source>
</evidence>
<keyword evidence="2 4" id="KW-0378">Hydrolase</keyword>